<reference evidence="1 2" key="1">
    <citation type="submission" date="2020-12" db="EMBL/GenBank/DDBJ databases">
        <authorList>
            <person name="Lu T."/>
            <person name="Wang Q."/>
            <person name="Han X."/>
        </authorList>
    </citation>
    <scope>NUCLEOTIDE SEQUENCE [LARGE SCALE GENOMIC DNA]</scope>
    <source>
        <strain evidence="1 2">WQ 585</strain>
    </source>
</reference>
<evidence type="ECO:0008006" key="3">
    <source>
        <dbReference type="Google" id="ProtNLM"/>
    </source>
</evidence>
<comment type="caution">
    <text evidence="1">The sequence shown here is derived from an EMBL/GenBank/DDBJ whole genome shotgun (WGS) entry which is preliminary data.</text>
</comment>
<dbReference type="Proteomes" id="UP000635316">
    <property type="component" value="Unassembled WGS sequence"/>
</dbReference>
<dbReference type="Pfam" id="PF16786">
    <property type="entry name" value="RecA_dep_nuc"/>
    <property type="match status" value="1"/>
</dbReference>
<protein>
    <recommendedName>
        <fullName evidence="3">Recombinase</fullName>
    </recommendedName>
</protein>
<organism evidence="1 2">
    <name type="scientific">Advenella mandrilli</name>
    <dbReference type="NCBI Taxonomy" id="2800330"/>
    <lineage>
        <taxon>Bacteria</taxon>
        <taxon>Pseudomonadati</taxon>
        <taxon>Pseudomonadota</taxon>
        <taxon>Betaproteobacteria</taxon>
        <taxon>Burkholderiales</taxon>
        <taxon>Alcaligenaceae</taxon>
    </lineage>
</organism>
<dbReference type="RefSeq" id="WP_200234605.1">
    <property type="nucleotide sequence ID" value="NZ_JAENGP010000004.1"/>
</dbReference>
<name>A0ABS1EC39_9BURK</name>
<dbReference type="Gene3D" id="3.30.40.190">
    <property type="match status" value="1"/>
</dbReference>
<keyword evidence="2" id="KW-1185">Reference proteome</keyword>
<proteinExistence type="predicted"/>
<accession>A0ABS1EC39</accession>
<dbReference type="EMBL" id="JAENGP010000004">
    <property type="protein sequence ID" value="MBK1780583.1"/>
    <property type="molecule type" value="Genomic_DNA"/>
</dbReference>
<gene>
    <name evidence="1" type="ORF">JHL22_05075</name>
</gene>
<evidence type="ECO:0000313" key="2">
    <source>
        <dbReference type="Proteomes" id="UP000635316"/>
    </source>
</evidence>
<sequence length="107" mass="11978">MTKTERQYLGRIADFGCILCHRLGLGATPCEIHHLRHGMGKGQRNSNFNVIGLCFEHHRGNTGYHGLGRRAFERMYEITELELLALSQQNIELPESAGVKKAAMQAA</sequence>
<evidence type="ECO:0000313" key="1">
    <source>
        <dbReference type="EMBL" id="MBK1780583.1"/>
    </source>
</evidence>
<dbReference type="InterPro" id="IPR031875">
    <property type="entry name" value="RecA_dep_nuc"/>
</dbReference>